<keyword evidence="13" id="KW-0804">Transcription</keyword>
<dbReference type="GO" id="GO:0008270">
    <property type="term" value="F:zinc ion binding"/>
    <property type="evidence" value="ECO:0007669"/>
    <property type="project" value="UniProtKB-KW"/>
</dbReference>
<dbReference type="SUPFAM" id="SSF53335">
    <property type="entry name" value="S-adenosyl-L-methionine-dependent methyltransferases"/>
    <property type="match status" value="1"/>
</dbReference>
<evidence type="ECO:0000256" key="16">
    <source>
        <dbReference type="RuleBase" id="RU362106"/>
    </source>
</evidence>
<keyword evidence="9 15" id="KW-0694">RNA-binding</keyword>
<evidence type="ECO:0000256" key="17">
    <source>
        <dbReference type="SAM" id="MobiDB-lite"/>
    </source>
</evidence>
<dbReference type="InterPro" id="IPR029063">
    <property type="entry name" value="SAM-dependent_MTases_sf"/>
</dbReference>
<gene>
    <name evidence="19" type="ORF">NXF25_003012</name>
</gene>
<evidence type="ECO:0000256" key="4">
    <source>
        <dbReference type="ARBA" id="ARBA00022679"/>
    </source>
</evidence>
<keyword evidence="3 15" id="KW-0489">Methyltransferase</keyword>
<feature type="compositionally biased region" description="Polar residues" evidence="17">
    <location>
        <begin position="114"/>
        <end position="131"/>
    </location>
</feature>
<dbReference type="Gene3D" id="3.40.50.150">
    <property type="entry name" value="Vaccinia Virus protein VP39"/>
    <property type="match status" value="1"/>
</dbReference>
<dbReference type="InterPro" id="IPR002893">
    <property type="entry name" value="Znf_MYND"/>
</dbReference>
<evidence type="ECO:0000256" key="12">
    <source>
        <dbReference type="ARBA" id="ARBA00023128"/>
    </source>
</evidence>
<proteinExistence type="inferred from homology"/>
<sequence length="758" mass="85454">MRGAAPCAGRGVAGKRQRRRRPTIGWATSRPSPRQSCRANNQLPLRPSGERDPRAIPDPANDPIRFFDLPYRRDQLYFTKTSDATRSYLTLASSPPARGCGKLGRVASSLSFSPQPVATSQEFRGTASSGTAKLGSRSQKEGTGRKETRRPPADSRAQWQKPKLTVVASTLHSGLRFSVRGLKGQRVTCGLRSLEKSCSLEAEIAEMVINAEQDSRSDRSFIVCPQLAHKVASQVTRGINFEESRTFLMEFDAGPGVLTRKLLNTGAHVIALENNKSFLPNLESLQKEFESQLDVVHSSFIKLDGNPHALLKGELCSETLFNNLRISEVPWTSDIPLKVVGIVPPKEERTFLWKYTYFLYECSSIYNYGRIELNLFVSERLYKVFVAKPPDKKYYQTLSVLWQTACDIHLLHKEPCSSFLTTSRKKSLGSNSANEHLYLVQLTPRKDLFTDFLTTDNSKIFIMMLKQCFGKASTKLLNKLNLWTYENAKNLLTELEIPEDVTAGGLYPEAYKSLFERMEQSNRIDRSLFCAAPENVRKAGSFCSKEDSGGRQSSVTWGSRREACRSAGLSVYSLLCGTIMEKFASPGKGNGLRLLKAVKSGELLYRAAPFAYIVSKKRLGVVCEHCLRRKERLLRCSQCKVARYCGAHCQKEAWLDHKRECKCIKDIDPNFPRDSVRLVGRIIFKVLRQSVCPSEELYSLSDLQSNVDELSEDMKEGLRYLSKTLQLYLKVEIQDVSQLLPALDIFQIFAKVSIKREF</sequence>
<keyword evidence="2 16" id="KW-0698">rRNA processing</keyword>
<dbReference type="SUPFAM" id="SSF144232">
    <property type="entry name" value="HIT/MYND zinc finger-like"/>
    <property type="match status" value="1"/>
</dbReference>
<comment type="caution">
    <text evidence="19">The sequence shown here is derived from an EMBL/GenBank/DDBJ whole genome shotgun (WGS) entry which is preliminary data.</text>
</comment>
<dbReference type="AlphaFoldDB" id="A0AAW1CDN4"/>
<name>A0AAW1CDN4_CROAD</name>
<comment type="subcellular location">
    <subcellularLocation>
        <location evidence="1">Mitochondrion</location>
    </subcellularLocation>
</comment>
<keyword evidence="8" id="KW-0862">Zinc</keyword>
<dbReference type="GO" id="GO:0003723">
    <property type="term" value="F:RNA binding"/>
    <property type="evidence" value="ECO:0007669"/>
    <property type="project" value="UniProtKB-UniRule"/>
</dbReference>
<keyword evidence="5 15" id="KW-0949">S-adenosyl-L-methionine</keyword>
<feature type="region of interest" description="Disordered" evidence="17">
    <location>
        <begin position="114"/>
        <end position="159"/>
    </location>
</feature>
<dbReference type="Pfam" id="PF00398">
    <property type="entry name" value="RrnaAD"/>
    <property type="match status" value="1"/>
</dbReference>
<evidence type="ECO:0000256" key="7">
    <source>
        <dbReference type="ARBA" id="ARBA00022771"/>
    </source>
</evidence>
<dbReference type="Pfam" id="PF01753">
    <property type="entry name" value="zf-MYND"/>
    <property type="match status" value="1"/>
</dbReference>
<comment type="caution">
    <text evidence="15">Lacks conserved residue(s) required for the propagation of feature annotation.</text>
</comment>
<evidence type="ECO:0000256" key="14">
    <source>
        <dbReference type="PROSITE-ProRule" id="PRU00134"/>
    </source>
</evidence>
<accession>A0AAW1CDN4</accession>
<dbReference type="PROSITE" id="PS50865">
    <property type="entry name" value="ZF_MYND_2"/>
    <property type="match status" value="1"/>
</dbReference>
<evidence type="ECO:0000256" key="13">
    <source>
        <dbReference type="ARBA" id="ARBA00023163"/>
    </source>
</evidence>
<dbReference type="GO" id="GO:0000179">
    <property type="term" value="F:rRNA (adenine-N6,N6-)-dimethyltransferase activity"/>
    <property type="evidence" value="ECO:0007669"/>
    <property type="project" value="UniProtKB-UniRule"/>
</dbReference>
<feature type="compositionally biased region" description="Basic and acidic residues" evidence="17">
    <location>
        <begin position="138"/>
        <end position="153"/>
    </location>
</feature>
<dbReference type="Proteomes" id="UP001474421">
    <property type="component" value="Unassembled WGS sequence"/>
</dbReference>
<dbReference type="GO" id="GO:0005759">
    <property type="term" value="C:mitochondrial matrix"/>
    <property type="evidence" value="ECO:0007669"/>
    <property type="project" value="TreeGrafter"/>
</dbReference>
<feature type="binding site" evidence="15">
    <location>
        <position position="222"/>
    </location>
    <ligand>
        <name>S-adenosyl-L-methionine</name>
        <dbReference type="ChEBI" id="CHEBI:59789"/>
    </ligand>
</feature>
<feature type="domain" description="MYND-type" evidence="18">
    <location>
        <begin position="623"/>
        <end position="661"/>
    </location>
</feature>
<keyword evidence="6" id="KW-0479">Metal-binding</keyword>
<keyword evidence="12" id="KW-0496">Mitochondrion</keyword>
<evidence type="ECO:0000313" key="20">
    <source>
        <dbReference type="Proteomes" id="UP001474421"/>
    </source>
</evidence>
<dbReference type="Gene3D" id="6.10.140.2220">
    <property type="match status" value="1"/>
</dbReference>
<keyword evidence="11" id="KW-0805">Transcription regulation</keyword>
<evidence type="ECO:0000256" key="5">
    <source>
        <dbReference type="ARBA" id="ARBA00022691"/>
    </source>
</evidence>
<feature type="compositionally biased region" description="Polar residues" evidence="17">
    <location>
        <begin position="29"/>
        <end position="43"/>
    </location>
</feature>
<comment type="similarity">
    <text evidence="15 16">Belongs to the class I-like SAM-binding methyltransferase superfamily. rRNA adenine N(6)-methyltransferase family.</text>
</comment>
<evidence type="ECO:0000256" key="9">
    <source>
        <dbReference type="ARBA" id="ARBA00022884"/>
    </source>
</evidence>
<dbReference type="InterPro" id="IPR001737">
    <property type="entry name" value="KsgA/Erm"/>
</dbReference>
<evidence type="ECO:0000256" key="1">
    <source>
        <dbReference type="ARBA" id="ARBA00004173"/>
    </source>
</evidence>
<protein>
    <recommendedName>
        <fullName evidence="16">rRNA adenine N(6)-methyltransferase</fullName>
        <ecNumber evidence="16">2.1.1.-</ecNumber>
    </recommendedName>
</protein>
<dbReference type="EMBL" id="JAOTOJ010000001">
    <property type="protein sequence ID" value="KAK9411837.1"/>
    <property type="molecule type" value="Genomic_DNA"/>
</dbReference>
<feature type="compositionally biased region" description="Basic residues" evidence="17">
    <location>
        <begin position="13"/>
        <end position="22"/>
    </location>
</feature>
<evidence type="ECO:0000256" key="6">
    <source>
        <dbReference type="ARBA" id="ARBA00022723"/>
    </source>
</evidence>
<dbReference type="EC" id="2.1.1.-" evidence="16"/>
<evidence type="ECO:0000256" key="11">
    <source>
        <dbReference type="ARBA" id="ARBA00023015"/>
    </source>
</evidence>
<evidence type="ECO:0000313" key="19">
    <source>
        <dbReference type="EMBL" id="KAK9411837.1"/>
    </source>
</evidence>
<reference evidence="19 20" key="1">
    <citation type="journal article" date="2024" name="Proc. Natl. Acad. Sci. U.S.A.">
        <title>The genetic regulatory architecture and epigenomic basis for age-related changes in rattlesnake venom.</title>
        <authorList>
            <person name="Hogan M.P."/>
            <person name="Holding M.L."/>
            <person name="Nystrom G.S."/>
            <person name="Colston T.J."/>
            <person name="Bartlett D.A."/>
            <person name="Mason A.J."/>
            <person name="Ellsworth S.A."/>
            <person name="Rautsaw R.M."/>
            <person name="Lawrence K.C."/>
            <person name="Strickland J.L."/>
            <person name="He B."/>
            <person name="Fraser P."/>
            <person name="Margres M.J."/>
            <person name="Gilbert D.M."/>
            <person name="Gibbs H.L."/>
            <person name="Parkinson C.L."/>
            <person name="Rokyta D.R."/>
        </authorList>
    </citation>
    <scope>NUCLEOTIDE SEQUENCE [LARGE SCALE GENOMIC DNA]</scope>
    <source>
        <strain evidence="19">DRR0105</strain>
    </source>
</reference>
<evidence type="ECO:0000256" key="10">
    <source>
        <dbReference type="ARBA" id="ARBA00022946"/>
    </source>
</evidence>
<dbReference type="SUPFAM" id="SSF82199">
    <property type="entry name" value="SET domain"/>
    <property type="match status" value="1"/>
</dbReference>
<dbReference type="GO" id="GO:0006391">
    <property type="term" value="P:transcription initiation at mitochondrial promoter"/>
    <property type="evidence" value="ECO:0007669"/>
    <property type="project" value="TreeGrafter"/>
</dbReference>
<keyword evidence="10" id="KW-0809">Transit peptide</keyword>
<evidence type="ECO:0000256" key="15">
    <source>
        <dbReference type="PROSITE-ProRule" id="PRU01026"/>
    </source>
</evidence>
<evidence type="ECO:0000256" key="3">
    <source>
        <dbReference type="ARBA" id="ARBA00022603"/>
    </source>
</evidence>
<dbReference type="GO" id="GO:0034246">
    <property type="term" value="F:mitochondrial transcription factor activity"/>
    <property type="evidence" value="ECO:0007669"/>
    <property type="project" value="TreeGrafter"/>
</dbReference>
<dbReference type="PROSITE" id="PS01360">
    <property type="entry name" value="ZF_MYND_1"/>
    <property type="match status" value="1"/>
</dbReference>
<keyword evidence="7 14" id="KW-0863">Zinc-finger</keyword>
<evidence type="ECO:0000259" key="18">
    <source>
        <dbReference type="PROSITE" id="PS50865"/>
    </source>
</evidence>
<dbReference type="PROSITE" id="PS51689">
    <property type="entry name" value="SAM_RNA_A_N6_MT"/>
    <property type="match status" value="1"/>
</dbReference>
<dbReference type="InterPro" id="IPR046341">
    <property type="entry name" value="SET_dom_sf"/>
</dbReference>
<keyword evidence="4 15" id="KW-0808">Transferase</keyword>
<keyword evidence="20" id="KW-1185">Reference proteome</keyword>
<dbReference type="PANTHER" id="PTHR11727">
    <property type="entry name" value="DIMETHYLADENOSINE TRANSFERASE"/>
    <property type="match status" value="1"/>
</dbReference>
<feature type="binding site" evidence="15">
    <location>
        <position position="273"/>
    </location>
    <ligand>
        <name>S-adenosyl-L-methionine</name>
        <dbReference type="ChEBI" id="CHEBI:59789"/>
    </ligand>
</feature>
<organism evidence="19 20">
    <name type="scientific">Crotalus adamanteus</name>
    <name type="common">Eastern diamondback rattlesnake</name>
    <dbReference type="NCBI Taxonomy" id="8729"/>
    <lineage>
        <taxon>Eukaryota</taxon>
        <taxon>Metazoa</taxon>
        <taxon>Chordata</taxon>
        <taxon>Craniata</taxon>
        <taxon>Vertebrata</taxon>
        <taxon>Euteleostomi</taxon>
        <taxon>Lepidosauria</taxon>
        <taxon>Squamata</taxon>
        <taxon>Bifurcata</taxon>
        <taxon>Unidentata</taxon>
        <taxon>Episquamata</taxon>
        <taxon>Toxicofera</taxon>
        <taxon>Serpentes</taxon>
        <taxon>Colubroidea</taxon>
        <taxon>Viperidae</taxon>
        <taxon>Crotalinae</taxon>
        <taxon>Crotalus</taxon>
    </lineage>
</organism>
<evidence type="ECO:0000256" key="8">
    <source>
        <dbReference type="ARBA" id="ARBA00022833"/>
    </source>
</evidence>
<feature type="region of interest" description="Disordered" evidence="17">
    <location>
        <begin position="1"/>
        <end position="64"/>
    </location>
</feature>
<dbReference type="PANTHER" id="PTHR11727:SF13">
    <property type="entry name" value="DIMETHYLADENOSINE TRANSFERASE 2, MITOCHONDRIAL"/>
    <property type="match status" value="1"/>
</dbReference>
<evidence type="ECO:0000256" key="2">
    <source>
        <dbReference type="ARBA" id="ARBA00022552"/>
    </source>
</evidence>
<dbReference type="Gene3D" id="1.10.220.160">
    <property type="match status" value="1"/>
</dbReference>